<evidence type="ECO:0000259" key="9">
    <source>
        <dbReference type="Pfam" id="PF12704"/>
    </source>
</evidence>
<reference evidence="10" key="2">
    <citation type="submission" date="2021-04" db="EMBL/GenBank/DDBJ databases">
        <authorList>
            <person name="Gilroy R."/>
        </authorList>
    </citation>
    <scope>NUCLEOTIDE SEQUENCE</scope>
    <source>
        <strain evidence="10">ChiGjej1B1-1692</strain>
    </source>
</reference>
<dbReference type="PANTHER" id="PTHR30287:SF1">
    <property type="entry name" value="INNER MEMBRANE PROTEIN"/>
    <property type="match status" value="1"/>
</dbReference>
<keyword evidence="4 7" id="KW-1133">Transmembrane helix</keyword>
<comment type="caution">
    <text evidence="10">The sequence shown here is derived from an EMBL/GenBank/DDBJ whole genome shotgun (WGS) entry which is preliminary data.</text>
</comment>
<evidence type="ECO:0000256" key="5">
    <source>
        <dbReference type="ARBA" id="ARBA00023136"/>
    </source>
</evidence>
<feature type="transmembrane region" description="Helical" evidence="7">
    <location>
        <begin position="555"/>
        <end position="576"/>
    </location>
</feature>
<evidence type="ECO:0000259" key="8">
    <source>
        <dbReference type="Pfam" id="PF02687"/>
    </source>
</evidence>
<feature type="region of interest" description="Disordered" evidence="6">
    <location>
        <begin position="300"/>
        <end position="327"/>
    </location>
</feature>
<evidence type="ECO:0000256" key="6">
    <source>
        <dbReference type="SAM" id="MobiDB-lite"/>
    </source>
</evidence>
<dbReference type="Pfam" id="PF02687">
    <property type="entry name" value="FtsX"/>
    <property type="match status" value="2"/>
</dbReference>
<dbReference type="PANTHER" id="PTHR30287">
    <property type="entry name" value="MEMBRANE COMPONENT OF PREDICTED ABC SUPERFAMILY METABOLITE UPTAKE TRANSPORTER"/>
    <property type="match status" value="1"/>
</dbReference>
<feature type="transmembrane region" description="Helical" evidence="7">
    <location>
        <begin position="21"/>
        <end position="38"/>
    </location>
</feature>
<feature type="compositionally biased region" description="Polar residues" evidence="6">
    <location>
        <begin position="300"/>
        <end position="312"/>
    </location>
</feature>
<name>A0A9D2NUS8_9FIRM</name>
<dbReference type="Proteomes" id="UP000823894">
    <property type="component" value="Unassembled WGS sequence"/>
</dbReference>
<feature type="domain" description="ABC3 transporter permease C-terminal" evidence="8">
    <location>
        <begin position="916"/>
        <end position="1033"/>
    </location>
</feature>
<evidence type="ECO:0000256" key="7">
    <source>
        <dbReference type="SAM" id="Phobius"/>
    </source>
</evidence>
<feature type="transmembrane region" description="Helical" evidence="7">
    <location>
        <begin position="1007"/>
        <end position="1027"/>
    </location>
</feature>
<dbReference type="Gene3D" id="1.10.287.1490">
    <property type="match status" value="1"/>
</dbReference>
<dbReference type="InterPro" id="IPR003838">
    <property type="entry name" value="ABC3_permease_C"/>
</dbReference>
<keyword evidence="5 7" id="KW-0472">Membrane</keyword>
<dbReference type="GO" id="GO:0005886">
    <property type="term" value="C:plasma membrane"/>
    <property type="evidence" value="ECO:0007669"/>
    <property type="project" value="UniProtKB-SubCell"/>
</dbReference>
<feature type="domain" description="ABC3 transporter permease C-terminal" evidence="8">
    <location>
        <begin position="513"/>
        <end position="629"/>
    </location>
</feature>
<evidence type="ECO:0000313" key="11">
    <source>
        <dbReference type="Proteomes" id="UP000823894"/>
    </source>
</evidence>
<protein>
    <submittedName>
        <fullName evidence="10">ABC transporter permease</fullName>
    </submittedName>
</protein>
<dbReference type="AlphaFoldDB" id="A0A9D2NUS8"/>
<evidence type="ECO:0000256" key="3">
    <source>
        <dbReference type="ARBA" id="ARBA00022692"/>
    </source>
</evidence>
<feature type="transmembrane region" description="Helical" evidence="7">
    <location>
        <begin position="607"/>
        <end position="625"/>
    </location>
</feature>
<evidence type="ECO:0000256" key="4">
    <source>
        <dbReference type="ARBA" id="ARBA00022989"/>
    </source>
</evidence>
<comment type="subcellular location">
    <subcellularLocation>
        <location evidence="1">Cell membrane</location>
        <topology evidence="1">Multi-pass membrane protein</topology>
    </subcellularLocation>
</comment>
<keyword evidence="3 7" id="KW-0812">Transmembrane</keyword>
<organism evidence="10 11">
    <name type="scientific">Candidatus Mediterraneibacter faecigallinarum</name>
    <dbReference type="NCBI Taxonomy" id="2838669"/>
    <lineage>
        <taxon>Bacteria</taxon>
        <taxon>Bacillati</taxon>
        <taxon>Bacillota</taxon>
        <taxon>Clostridia</taxon>
        <taxon>Lachnospirales</taxon>
        <taxon>Lachnospiraceae</taxon>
        <taxon>Mediterraneibacter</taxon>
    </lineage>
</organism>
<feature type="transmembrane region" description="Helical" evidence="7">
    <location>
        <begin position="680"/>
        <end position="700"/>
    </location>
</feature>
<evidence type="ECO:0000256" key="1">
    <source>
        <dbReference type="ARBA" id="ARBA00004651"/>
    </source>
</evidence>
<accession>A0A9D2NUS8</accession>
<keyword evidence="2" id="KW-1003">Cell membrane</keyword>
<dbReference type="Pfam" id="PF12704">
    <property type="entry name" value="MacB_PCD"/>
    <property type="match status" value="1"/>
</dbReference>
<dbReference type="InterPro" id="IPR038766">
    <property type="entry name" value="Membrane_comp_ABC_pdt"/>
</dbReference>
<feature type="domain" description="MacB-like periplasmic core" evidence="9">
    <location>
        <begin position="684"/>
        <end position="823"/>
    </location>
</feature>
<feature type="transmembrane region" description="Helical" evidence="7">
    <location>
        <begin position="912"/>
        <end position="932"/>
    </location>
</feature>
<feature type="transmembrane region" description="Helical" evidence="7">
    <location>
        <begin position="513"/>
        <end position="534"/>
    </location>
</feature>
<sequence length="1042" mass="116223">MGRKALRKDFYREIRSSLGRFLSIFFIGAIGVAFFSGIRASEPDMRYSGDAYFDQKNLMDIEVISTLGLTDDDIEAIEAVEGIEKAEGGYSVDALCSEGENQIVVHVMSILPTMNQVQLEEGRLPESEDECVVDADYLQTSSWEIGDTVTFSSGTEDDITDSLKTDTFTIVGTVSSPCYIGFQRGSTTIGTGSVAAFVCVPEESFSLDVYTEIYAQVDGAKELTAFTSGYDDRIEEVLDNVEAIKEERQDARYQQIMDEADEELENARQEVSDAETELADGRAEAEAELADARQELNDAQTELDNGKSQLEASRTELESSRQELNDRQAELDQAAAELNANIDTLNEQIDSLNGLKEQYNALAASGKMDDATLAAMNALYEGIQQGDAAVAEAQAQIESARTEIESGQAQINSGWGQIEQAEQQIADAEAEIADGEQELADGWEEYYNGEREAEAEIADGEQQIEDAKQKLADAEEELSGLEHPKWYVYDRNNLTDYSGYGDNADRMRAIGEVFPVLFFLVAALISLTTMTRMVEEQRTMIGTLKALGYERHSIAAKYLGYALLATVAGSVFGVLFGEKVFPYIIVTAYGIMYQHMNVLRIPYNLEYGLMASGAALVCTLGATFFSCSRELREQAAELMRPPAPKQGQRVFLERIPLIWKRLNFSWKASVRNIVRYKKRFFMTIFGIGGCMALMIVGFGIKDSISAIAVLQYEEIQQYDGNIILNEDASAEERDQVMEVLEKEEQVAAASEGLLVQITIGNGDEWKDVYLNVPSDAEIFSDFVVMRDRITKEEYTLSDDGVVLTEKMARELELKVGDTVTIRDEDRGDMKVTIEHICENYMAHYLYMTPSVYEELYGEAPEYNSICYRTVDRTTEAADEVGRDILELEGALSVSYTTDMKQQVDDMLESLDIIIVVLIISAGMLAFVVLYNLNNINITERKRELATLKVLGFYSSEVCAYVYRENIILTLIGSLFGMALGKILHQFIIVTVEIDSVMFGRNVDVSSFVYSFLLTVVFSCFVNGVMYFKLKKINMVESLKSVE</sequence>
<dbReference type="EMBL" id="DWWK01000029">
    <property type="protein sequence ID" value="HJC37901.1"/>
    <property type="molecule type" value="Genomic_DNA"/>
</dbReference>
<dbReference type="InterPro" id="IPR025857">
    <property type="entry name" value="MacB_PCD"/>
</dbReference>
<evidence type="ECO:0000256" key="2">
    <source>
        <dbReference type="ARBA" id="ARBA00022475"/>
    </source>
</evidence>
<gene>
    <name evidence="10" type="ORF">H9757_02365</name>
</gene>
<proteinExistence type="predicted"/>
<reference evidence="10" key="1">
    <citation type="journal article" date="2021" name="PeerJ">
        <title>Extensive microbial diversity within the chicken gut microbiome revealed by metagenomics and culture.</title>
        <authorList>
            <person name="Gilroy R."/>
            <person name="Ravi A."/>
            <person name="Getino M."/>
            <person name="Pursley I."/>
            <person name="Horton D.L."/>
            <person name="Alikhan N.F."/>
            <person name="Baker D."/>
            <person name="Gharbi K."/>
            <person name="Hall N."/>
            <person name="Watson M."/>
            <person name="Adriaenssens E.M."/>
            <person name="Foster-Nyarko E."/>
            <person name="Jarju S."/>
            <person name="Secka A."/>
            <person name="Antonio M."/>
            <person name="Oren A."/>
            <person name="Chaudhuri R.R."/>
            <person name="La Ragione R."/>
            <person name="Hildebrand F."/>
            <person name="Pallen M.J."/>
        </authorList>
    </citation>
    <scope>NUCLEOTIDE SEQUENCE</scope>
    <source>
        <strain evidence="10">ChiGjej1B1-1692</strain>
    </source>
</reference>
<feature type="transmembrane region" description="Helical" evidence="7">
    <location>
        <begin position="966"/>
        <end position="987"/>
    </location>
</feature>
<feature type="compositionally biased region" description="Basic and acidic residues" evidence="6">
    <location>
        <begin position="313"/>
        <end position="327"/>
    </location>
</feature>
<evidence type="ECO:0000313" key="10">
    <source>
        <dbReference type="EMBL" id="HJC37901.1"/>
    </source>
</evidence>